<name>A0A0L0CFJ5_LUCCU</name>
<gene>
    <name evidence="1" type="ORF">FF38_12021</name>
</gene>
<reference evidence="1 2" key="1">
    <citation type="journal article" date="2015" name="Nat. Commun.">
        <title>Lucilia cuprina genome unlocks parasitic fly biology to underpin future interventions.</title>
        <authorList>
            <person name="Anstead C.A."/>
            <person name="Korhonen P.K."/>
            <person name="Young N.D."/>
            <person name="Hall R.S."/>
            <person name="Jex A.R."/>
            <person name="Murali S.C."/>
            <person name="Hughes D.S."/>
            <person name="Lee S.F."/>
            <person name="Perry T."/>
            <person name="Stroehlein A.J."/>
            <person name="Ansell B.R."/>
            <person name="Breugelmans B."/>
            <person name="Hofmann A."/>
            <person name="Qu J."/>
            <person name="Dugan S."/>
            <person name="Lee S.L."/>
            <person name="Chao H."/>
            <person name="Dinh H."/>
            <person name="Han Y."/>
            <person name="Doddapaneni H.V."/>
            <person name="Worley K.C."/>
            <person name="Muzny D.M."/>
            <person name="Ioannidis P."/>
            <person name="Waterhouse R.M."/>
            <person name="Zdobnov E.M."/>
            <person name="James P.J."/>
            <person name="Bagnall N.H."/>
            <person name="Kotze A.C."/>
            <person name="Gibbs R.A."/>
            <person name="Richards S."/>
            <person name="Batterham P."/>
            <person name="Gasser R.B."/>
        </authorList>
    </citation>
    <scope>NUCLEOTIDE SEQUENCE [LARGE SCALE GENOMIC DNA]</scope>
    <source>
        <strain evidence="1 2">LS</strain>
        <tissue evidence="1">Full body</tissue>
    </source>
</reference>
<evidence type="ECO:0000313" key="1">
    <source>
        <dbReference type="EMBL" id="KNC30972.1"/>
    </source>
</evidence>
<keyword evidence="2" id="KW-1185">Reference proteome</keyword>
<dbReference type="Proteomes" id="UP000037069">
    <property type="component" value="Unassembled WGS sequence"/>
</dbReference>
<organism evidence="1 2">
    <name type="scientific">Lucilia cuprina</name>
    <name type="common">Green bottle fly</name>
    <name type="synonym">Australian sheep blowfly</name>
    <dbReference type="NCBI Taxonomy" id="7375"/>
    <lineage>
        <taxon>Eukaryota</taxon>
        <taxon>Metazoa</taxon>
        <taxon>Ecdysozoa</taxon>
        <taxon>Arthropoda</taxon>
        <taxon>Hexapoda</taxon>
        <taxon>Insecta</taxon>
        <taxon>Pterygota</taxon>
        <taxon>Neoptera</taxon>
        <taxon>Endopterygota</taxon>
        <taxon>Diptera</taxon>
        <taxon>Brachycera</taxon>
        <taxon>Muscomorpha</taxon>
        <taxon>Oestroidea</taxon>
        <taxon>Calliphoridae</taxon>
        <taxon>Luciliinae</taxon>
        <taxon>Lucilia</taxon>
    </lineage>
</organism>
<comment type="caution">
    <text evidence="1">The sequence shown here is derived from an EMBL/GenBank/DDBJ whole genome shotgun (WGS) entry which is preliminary data.</text>
</comment>
<sequence>MLVMFAVAVDTDEPDDDVESVVFTAADVVDCCDVRHVGAVAVGGGGGGGIFILNILLRVLLRFVLRTLTFIPLQFKRLLSTPPNVSGLKLCWKASKTLPPCPRLLRAIIASIMATKSKIIVICVYFPKDLLFYQISQQFCDFTFFHFIMPGITNHMIPYTYGYGPIRINFNRGVTVYYKLDKIVTSTTTF</sequence>
<accession>A0A0L0CFJ5</accession>
<dbReference type="EMBL" id="JRES01000477">
    <property type="protein sequence ID" value="KNC30972.1"/>
    <property type="molecule type" value="Genomic_DNA"/>
</dbReference>
<dbReference type="AlphaFoldDB" id="A0A0L0CFJ5"/>
<proteinExistence type="predicted"/>
<evidence type="ECO:0000313" key="2">
    <source>
        <dbReference type="Proteomes" id="UP000037069"/>
    </source>
</evidence>
<protein>
    <submittedName>
        <fullName evidence="1">Uncharacterized protein</fullName>
    </submittedName>
</protein>